<reference evidence="6 7" key="1">
    <citation type="journal article" date="2019" name="Sci. Rep.">
        <title>A high-quality genome of Eragrostis curvula grass provides insights into Poaceae evolution and supports new strategies to enhance forage quality.</title>
        <authorList>
            <person name="Carballo J."/>
            <person name="Santos B.A.C.M."/>
            <person name="Zappacosta D."/>
            <person name="Garbus I."/>
            <person name="Selva J.P."/>
            <person name="Gallo C.A."/>
            <person name="Diaz A."/>
            <person name="Albertini E."/>
            <person name="Caccamo M."/>
            <person name="Echenique V."/>
        </authorList>
    </citation>
    <scope>NUCLEOTIDE SEQUENCE [LARGE SCALE GENOMIC DNA]</scope>
    <source>
        <strain evidence="7">cv. Victoria</strain>
        <tissue evidence="6">Leaf</tissue>
    </source>
</reference>
<name>A0A5J9V2D1_9POAL</name>
<evidence type="ECO:0000313" key="7">
    <source>
        <dbReference type="Proteomes" id="UP000324897"/>
    </source>
</evidence>
<gene>
    <name evidence="6" type="ORF">EJB05_21107</name>
</gene>
<dbReference type="Pfam" id="PF04749">
    <property type="entry name" value="PLAC8"/>
    <property type="match status" value="1"/>
</dbReference>
<dbReference type="Gramene" id="TVU29537">
    <property type="protein sequence ID" value="TVU29537"/>
    <property type="gene ID" value="EJB05_21107"/>
</dbReference>
<evidence type="ECO:0000313" key="6">
    <source>
        <dbReference type="EMBL" id="TVU29537.1"/>
    </source>
</evidence>
<keyword evidence="7" id="KW-1185">Reference proteome</keyword>
<protein>
    <submittedName>
        <fullName evidence="6">Uncharacterized protein</fullName>
    </submittedName>
</protein>
<dbReference type="InterPro" id="IPR006461">
    <property type="entry name" value="PLAC_motif_containing"/>
</dbReference>
<keyword evidence="3 5" id="KW-1133">Transmembrane helix</keyword>
<evidence type="ECO:0000256" key="1">
    <source>
        <dbReference type="ARBA" id="ARBA00004370"/>
    </source>
</evidence>
<dbReference type="NCBIfam" id="TIGR01571">
    <property type="entry name" value="A_thal_Cys_rich"/>
    <property type="match status" value="1"/>
</dbReference>
<sequence>MDPKADAQAQPPATVVPMNSAYYQQAPPAFAVQAPAPFTAWSTGLFDCFDDFGSCIMTSVCPCVTLGQMAEFLDRGSPSCFCHGAMYTLFMFVTVTGIQCIYSCSYRAKMRQQFGLQETPCPDLFVHLFCEPCSLCQMYRELTNRGFDMNQGWQANMERQGLAVPPPMHTGMTR</sequence>
<comment type="caution">
    <text evidence="6">The sequence shown here is derived from an EMBL/GenBank/DDBJ whole genome shotgun (WGS) entry which is preliminary data.</text>
</comment>
<dbReference type="EMBL" id="RWGY01000011">
    <property type="protein sequence ID" value="TVU29537.1"/>
    <property type="molecule type" value="Genomic_DNA"/>
</dbReference>
<dbReference type="PANTHER" id="PTHR15907">
    <property type="entry name" value="DUF614 FAMILY PROTEIN-RELATED"/>
    <property type="match status" value="1"/>
</dbReference>
<evidence type="ECO:0000256" key="5">
    <source>
        <dbReference type="SAM" id="Phobius"/>
    </source>
</evidence>
<organism evidence="6 7">
    <name type="scientific">Eragrostis curvula</name>
    <name type="common">weeping love grass</name>
    <dbReference type="NCBI Taxonomy" id="38414"/>
    <lineage>
        <taxon>Eukaryota</taxon>
        <taxon>Viridiplantae</taxon>
        <taxon>Streptophyta</taxon>
        <taxon>Embryophyta</taxon>
        <taxon>Tracheophyta</taxon>
        <taxon>Spermatophyta</taxon>
        <taxon>Magnoliopsida</taxon>
        <taxon>Liliopsida</taxon>
        <taxon>Poales</taxon>
        <taxon>Poaceae</taxon>
        <taxon>PACMAD clade</taxon>
        <taxon>Chloridoideae</taxon>
        <taxon>Eragrostideae</taxon>
        <taxon>Eragrostidinae</taxon>
        <taxon>Eragrostis</taxon>
    </lineage>
</organism>
<evidence type="ECO:0000256" key="3">
    <source>
        <dbReference type="ARBA" id="ARBA00022989"/>
    </source>
</evidence>
<evidence type="ECO:0000256" key="2">
    <source>
        <dbReference type="ARBA" id="ARBA00022692"/>
    </source>
</evidence>
<dbReference type="AlphaFoldDB" id="A0A5J9V2D1"/>
<evidence type="ECO:0000256" key="4">
    <source>
        <dbReference type="ARBA" id="ARBA00023136"/>
    </source>
</evidence>
<dbReference type="OrthoDB" id="1045822at2759"/>
<feature type="transmembrane region" description="Helical" evidence="5">
    <location>
        <begin position="84"/>
        <end position="104"/>
    </location>
</feature>
<accession>A0A5J9V2D1</accession>
<dbReference type="GO" id="GO:0016020">
    <property type="term" value="C:membrane"/>
    <property type="evidence" value="ECO:0007669"/>
    <property type="project" value="UniProtKB-SubCell"/>
</dbReference>
<dbReference type="Proteomes" id="UP000324897">
    <property type="component" value="Chromosome 1"/>
</dbReference>
<keyword evidence="2 5" id="KW-0812">Transmembrane</keyword>
<proteinExistence type="predicted"/>
<comment type="subcellular location">
    <subcellularLocation>
        <location evidence="1">Membrane</location>
    </subcellularLocation>
</comment>
<keyword evidence="4 5" id="KW-0472">Membrane</keyword>